<evidence type="ECO:0000313" key="3">
    <source>
        <dbReference type="Proteomes" id="UP001498398"/>
    </source>
</evidence>
<sequence>MAKVCDPSCSNGCIGAHEGRNPPTYTCFSLNQTLQRLEAKIDSVAEKAELVETRCANLAIRRRNCAIHSYESVYSEKKVMVLPRKENTGDGVHLANAILPGDIVALVPFPPDKVPDIGSAPNNGTIDVHVPLSHSDILKLVQFYNEDFGILPQDDLPTRQIRFQRWLRT</sequence>
<keyword evidence="3" id="KW-1185">Reference proteome</keyword>
<reference evidence="2 3" key="1">
    <citation type="submission" date="2024-01" db="EMBL/GenBank/DDBJ databases">
        <title>A draft genome for the cacao thread blight pathogen Marasmiellus scandens.</title>
        <authorList>
            <person name="Baruah I.K."/>
            <person name="Leung J."/>
            <person name="Bukari Y."/>
            <person name="Amoako-Attah I."/>
            <person name="Meinhardt L.W."/>
            <person name="Bailey B.A."/>
            <person name="Cohen S.P."/>
        </authorList>
    </citation>
    <scope>NUCLEOTIDE SEQUENCE [LARGE SCALE GENOMIC DNA]</scope>
    <source>
        <strain evidence="2 3">GH-19</strain>
    </source>
</reference>
<accession>A0ABR1J2T1</accession>
<feature type="coiled-coil region" evidence="1">
    <location>
        <begin position="27"/>
        <end position="54"/>
    </location>
</feature>
<name>A0ABR1J2T1_9AGAR</name>
<protein>
    <submittedName>
        <fullName evidence="2">Uncharacterized protein</fullName>
    </submittedName>
</protein>
<evidence type="ECO:0000256" key="1">
    <source>
        <dbReference type="SAM" id="Coils"/>
    </source>
</evidence>
<comment type="caution">
    <text evidence="2">The sequence shown here is derived from an EMBL/GenBank/DDBJ whole genome shotgun (WGS) entry which is preliminary data.</text>
</comment>
<gene>
    <name evidence="2" type="ORF">VKT23_013538</name>
</gene>
<proteinExistence type="predicted"/>
<organism evidence="2 3">
    <name type="scientific">Marasmiellus scandens</name>
    <dbReference type="NCBI Taxonomy" id="2682957"/>
    <lineage>
        <taxon>Eukaryota</taxon>
        <taxon>Fungi</taxon>
        <taxon>Dikarya</taxon>
        <taxon>Basidiomycota</taxon>
        <taxon>Agaricomycotina</taxon>
        <taxon>Agaricomycetes</taxon>
        <taxon>Agaricomycetidae</taxon>
        <taxon>Agaricales</taxon>
        <taxon>Marasmiineae</taxon>
        <taxon>Omphalotaceae</taxon>
        <taxon>Marasmiellus</taxon>
    </lineage>
</organism>
<evidence type="ECO:0000313" key="2">
    <source>
        <dbReference type="EMBL" id="KAK7448808.1"/>
    </source>
</evidence>
<dbReference type="EMBL" id="JBANRG010000037">
    <property type="protein sequence ID" value="KAK7448808.1"/>
    <property type="molecule type" value="Genomic_DNA"/>
</dbReference>
<keyword evidence="1" id="KW-0175">Coiled coil</keyword>
<dbReference type="Proteomes" id="UP001498398">
    <property type="component" value="Unassembled WGS sequence"/>
</dbReference>